<keyword evidence="3" id="KW-1185">Reference proteome</keyword>
<reference evidence="2 3" key="1">
    <citation type="submission" date="2019-02" db="EMBL/GenBank/DDBJ databases">
        <title>Deep-cultivation of Planctomycetes and their phenomic and genomic characterization uncovers novel biology.</title>
        <authorList>
            <person name="Wiegand S."/>
            <person name="Jogler M."/>
            <person name="Boedeker C."/>
            <person name="Pinto D."/>
            <person name="Vollmers J."/>
            <person name="Rivas-Marin E."/>
            <person name="Kohn T."/>
            <person name="Peeters S.H."/>
            <person name="Heuer A."/>
            <person name="Rast P."/>
            <person name="Oberbeckmann S."/>
            <person name="Bunk B."/>
            <person name="Jeske O."/>
            <person name="Meyerdierks A."/>
            <person name="Storesund J.E."/>
            <person name="Kallscheuer N."/>
            <person name="Luecker S."/>
            <person name="Lage O.M."/>
            <person name="Pohl T."/>
            <person name="Merkel B.J."/>
            <person name="Hornburger P."/>
            <person name="Mueller R.-W."/>
            <person name="Bruemmer F."/>
            <person name="Labrenz M."/>
            <person name="Spormann A.M."/>
            <person name="Op Den Camp H."/>
            <person name="Overmann J."/>
            <person name="Amann R."/>
            <person name="Jetten M.S.M."/>
            <person name="Mascher T."/>
            <person name="Medema M.H."/>
            <person name="Devos D.P."/>
            <person name="Kaster A.-K."/>
            <person name="Ovreas L."/>
            <person name="Rohde M."/>
            <person name="Galperin M.Y."/>
            <person name="Jogler C."/>
        </authorList>
    </citation>
    <scope>NUCLEOTIDE SEQUENCE [LARGE SCALE GENOMIC DNA]</scope>
    <source>
        <strain evidence="2 3">KOR42</strain>
    </source>
</reference>
<gene>
    <name evidence="2" type="ORF">KOR42_33990</name>
</gene>
<dbReference type="AlphaFoldDB" id="A0A5C5WPE2"/>
<evidence type="ECO:0000256" key="1">
    <source>
        <dbReference type="SAM" id="MobiDB-lite"/>
    </source>
</evidence>
<protein>
    <submittedName>
        <fullName evidence="2">Uncharacterized protein</fullName>
    </submittedName>
</protein>
<sequence>MPKKKSSKNENPRSSRRRRKPAPVPVILKLHQQLDENENHPLRNMDAERRGVDRQHLIATILARIADSESRNQSDADTI</sequence>
<accession>A0A5C5WPE2</accession>
<dbReference type="EMBL" id="SIHI01000011">
    <property type="protein sequence ID" value="TWT51712.1"/>
    <property type="molecule type" value="Genomic_DNA"/>
</dbReference>
<evidence type="ECO:0000313" key="3">
    <source>
        <dbReference type="Proteomes" id="UP000317243"/>
    </source>
</evidence>
<organism evidence="2 3">
    <name type="scientific">Thalassoglobus neptunius</name>
    <dbReference type="NCBI Taxonomy" id="1938619"/>
    <lineage>
        <taxon>Bacteria</taxon>
        <taxon>Pseudomonadati</taxon>
        <taxon>Planctomycetota</taxon>
        <taxon>Planctomycetia</taxon>
        <taxon>Planctomycetales</taxon>
        <taxon>Planctomycetaceae</taxon>
        <taxon>Thalassoglobus</taxon>
    </lineage>
</organism>
<dbReference type="Proteomes" id="UP000317243">
    <property type="component" value="Unassembled WGS sequence"/>
</dbReference>
<name>A0A5C5WPE2_9PLAN</name>
<evidence type="ECO:0000313" key="2">
    <source>
        <dbReference type="EMBL" id="TWT51712.1"/>
    </source>
</evidence>
<proteinExistence type="predicted"/>
<comment type="caution">
    <text evidence="2">The sequence shown here is derived from an EMBL/GenBank/DDBJ whole genome shotgun (WGS) entry which is preliminary data.</text>
</comment>
<feature type="region of interest" description="Disordered" evidence="1">
    <location>
        <begin position="1"/>
        <end position="25"/>
    </location>
</feature>